<sequence length="562" mass="57469">MQHLDGEGQVRRGRRLLHALLTLPEGGEQLGFFAPEFGEALRAPRGVDLHAVAVRLDAGLYQSTGDWLAALSSDVRAALSLWRAALSSPRGKSIPGHQDAEASLADVAERKLQEILANPETTLALPAPPPPPTAAAANKAQGGDVEMQDADAAAGASGAAGGSGGGKGKGGGKGRKGRGGGGRGGRKGEEGSQAGAQSQPQSQGVAPEGDEEEEDAAALDDPTRLFNPRDGCRVCWLDEDKNRILLCDCCDGEYHCYCVEPPLLEVPEGSWFCPSCTSKGLGPPKAEGADDVTDALDSDTSPGRRTPADPQQHSPCGAVTRGSAGASPCSPAFQHGHSHSHLVSELHDKAAIRRAHQHEQRQRQQQQGQQHGQHAGCCGGDGRAGGGGGGGGAGAGEGPLVIPADIPEGPRITLRPHSRPGLQEVAGLLRLAHLLGNYDYCSGTSCWPPSSSSSSSPPAGWTPSRRLALLASLCDLAADTNALRGSLEEAVEARKKARVEAMAIRARARQIMEEQAAAKAAAAAEKENAPVKGSEGGAANPNVPAGKGPGGGGKGGKGGKKG</sequence>
<dbReference type="InterPro" id="IPR013083">
    <property type="entry name" value="Znf_RING/FYVE/PHD"/>
</dbReference>
<feature type="non-terminal residue" evidence="7">
    <location>
        <position position="562"/>
    </location>
</feature>
<keyword evidence="2 4" id="KW-0863">Zinc-finger</keyword>
<evidence type="ECO:0000313" key="7">
    <source>
        <dbReference type="EMBL" id="GFR49323.1"/>
    </source>
</evidence>
<feature type="compositionally biased region" description="Basic and acidic residues" evidence="5">
    <location>
        <begin position="342"/>
        <end position="362"/>
    </location>
</feature>
<feature type="compositionally biased region" description="Gly residues" evidence="5">
    <location>
        <begin position="158"/>
        <end position="169"/>
    </location>
</feature>
<keyword evidence="3" id="KW-0862">Zinc</keyword>
<feature type="compositionally biased region" description="Low complexity" evidence="5">
    <location>
        <begin position="191"/>
        <end position="207"/>
    </location>
</feature>
<evidence type="ECO:0000256" key="3">
    <source>
        <dbReference type="ARBA" id="ARBA00022833"/>
    </source>
</evidence>
<reference evidence="7 8" key="1">
    <citation type="journal article" date="2021" name="Sci. Rep.">
        <title>Genome sequencing of the multicellular alga Astrephomene provides insights into convergent evolution of germ-soma differentiation.</title>
        <authorList>
            <person name="Yamashita S."/>
            <person name="Yamamoto K."/>
            <person name="Matsuzaki R."/>
            <person name="Suzuki S."/>
            <person name="Yamaguchi H."/>
            <person name="Hirooka S."/>
            <person name="Minakuchi Y."/>
            <person name="Miyagishima S."/>
            <person name="Kawachi M."/>
            <person name="Toyoda A."/>
            <person name="Nozaki H."/>
        </authorList>
    </citation>
    <scope>NUCLEOTIDE SEQUENCE [LARGE SCALE GENOMIC DNA]</scope>
    <source>
        <strain evidence="7 8">NIES-4017</strain>
    </source>
</reference>
<dbReference type="Gene3D" id="3.30.40.10">
    <property type="entry name" value="Zinc/RING finger domain, C3HC4 (zinc finger)"/>
    <property type="match status" value="1"/>
</dbReference>
<proteinExistence type="predicted"/>
<name>A0AAD3HQE9_9CHLO</name>
<feature type="compositionally biased region" description="Acidic residues" evidence="5">
    <location>
        <begin position="208"/>
        <end position="218"/>
    </location>
</feature>
<evidence type="ECO:0000256" key="5">
    <source>
        <dbReference type="SAM" id="MobiDB-lite"/>
    </source>
</evidence>
<gene>
    <name evidence="7" type="ORF">Agub_g11349</name>
</gene>
<dbReference type="InterPro" id="IPR001965">
    <property type="entry name" value="Znf_PHD"/>
</dbReference>
<protein>
    <recommendedName>
        <fullName evidence="6">PHD-type domain-containing protein</fullName>
    </recommendedName>
</protein>
<dbReference type="SMART" id="SM00249">
    <property type="entry name" value="PHD"/>
    <property type="match status" value="1"/>
</dbReference>
<dbReference type="PANTHER" id="PTHR47162:SF10">
    <property type="entry name" value="METHYL-CPG-BINDING DOMAIN-CONTAINING PROTEIN 9 ISOFORM X1"/>
    <property type="match status" value="1"/>
</dbReference>
<dbReference type="EMBL" id="BMAR01000029">
    <property type="protein sequence ID" value="GFR49323.1"/>
    <property type="molecule type" value="Genomic_DNA"/>
</dbReference>
<dbReference type="InterPro" id="IPR019787">
    <property type="entry name" value="Znf_PHD-finger"/>
</dbReference>
<dbReference type="InterPro" id="IPR011011">
    <property type="entry name" value="Znf_FYVE_PHD"/>
</dbReference>
<feature type="compositionally biased region" description="Polar residues" evidence="5">
    <location>
        <begin position="298"/>
        <end position="314"/>
    </location>
</feature>
<feature type="compositionally biased region" description="Gly residues" evidence="5">
    <location>
        <begin position="377"/>
        <end position="397"/>
    </location>
</feature>
<dbReference type="Proteomes" id="UP001054857">
    <property type="component" value="Unassembled WGS sequence"/>
</dbReference>
<feature type="compositionally biased region" description="Low complexity" evidence="5">
    <location>
        <begin position="363"/>
        <end position="376"/>
    </location>
</feature>
<comment type="caution">
    <text evidence="7">The sequence shown here is derived from an EMBL/GenBank/DDBJ whole genome shotgun (WGS) entry which is preliminary data.</text>
</comment>
<keyword evidence="8" id="KW-1185">Reference proteome</keyword>
<evidence type="ECO:0000313" key="8">
    <source>
        <dbReference type="Proteomes" id="UP001054857"/>
    </source>
</evidence>
<feature type="region of interest" description="Disordered" evidence="5">
    <location>
        <begin position="516"/>
        <end position="562"/>
    </location>
</feature>
<dbReference type="PANTHER" id="PTHR47162">
    <property type="entry name" value="OS02G0192300 PROTEIN"/>
    <property type="match status" value="1"/>
</dbReference>
<keyword evidence="1" id="KW-0479">Metal-binding</keyword>
<organism evidence="7 8">
    <name type="scientific">Astrephomene gubernaculifera</name>
    <dbReference type="NCBI Taxonomy" id="47775"/>
    <lineage>
        <taxon>Eukaryota</taxon>
        <taxon>Viridiplantae</taxon>
        <taxon>Chlorophyta</taxon>
        <taxon>core chlorophytes</taxon>
        <taxon>Chlorophyceae</taxon>
        <taxon>CS clade</taxon>
        <taxon>Chlamydomonadales</taxon>
        <taxon>Astrephomenaceae</taxon>
        <taxon>Astrephomene</taxon>
    </lineage>
</organism>
<dbReference type="InterPro" id="IPR019786">
    <property type="entry name" value="Zinc_finger_PHD-type_CS"/>
</dbReference>
<dbReference type="PROSITE" id="PS50016">
    <property type="entry name" value="ZF_PHD_2"/>
    <property type="match status" value="1"/>
</dbReference>
<evidence type="ECO:0000256" key="1">
    <source>
        <dbReference type="ARBA" id="ARBA00022723"/>
    </source>
</evidence>
<dbReference type="GO" id="GO:0008270">
    <property type="term" value="F:zinc ion binding"/>
    <property type="evidence" value="ECO:0007669"/>
    <property type="project" value="UniProtKB-KW"/>
</dbReference>
<feature type="domain" description="PHD-type" evidence="6">
    <location>
        <begin position="229"/>
        <end position="279"/>
    </location>
</feature>
<accession>A0AAD3HQE9</accession>
<feature type="compositionally biased region" description="Gly residues" evidence="5">
    <location>
        <begin position="547"/>
        <end position="556"/>
    </location>
</feature>
<dbReference type="PROSITE" id="PS01359">
    <property type="entry name" value="ZF_PHD_1"/>
    <property type="match status" value="1"/>
</dbReference>
<dbReference type="AlphaFoldDB" id="A0AAD3HQE9"/>
<evidence type="ECO:0000256" key="2">
    <source>
        <dbReference type="ARBA" id="ARBA00022771"/>
    </source>
</evidence>
<dbReference type="Pfam" id="PF00628">
    <property type="entry name" value="PHD"/>
    <property type="match status" value="1"/>
</dbReference>
<feature type="region of interest" description="Disordered" evidence="5">
    <location>
        <begin position="121"/>
        <end position="223"/>
    </location>
</feature>
<feature type="region of interest" description="Disordered" evidence="5">
    <location>
        <begin position="282"/>
        <end position="418"/>
    </location>
</feature>
<feature type="compositionally biased region" description="Low complexity" evidence="5">
    <location>
        <begin position="537"/>
        <end position="546"/>
    </location>
</feature>
<dbReference type="SUPFAM" id="SSF57903">
    <property type="entry name" value="FYVE/PHD zinc finger"/>
    <property type="match status" value="1"/>
</dbReference>
<evidence type="ECO:0000259" key="6">
    <source>
        <dbReference type="PROSITE" id="PS50016"/>
    </source>
</evidence>
<evidence type="ECO:0000256" key="4">
    <source>
        <dbReference type="PROSITE-ProRule" id="PRU00146"/>
    </source>
</evidence>